<dbReference type="InterPro" id="IPR019198">
    <property type="entry name" value="Beta_propeller_containing"/>
</dbReference>
<gene>
    <name evidence="3" type="ORF">ACFFN0_04535</name>
</gene>
<dbReference type="EMBL" id="JBHMAX010000010">
    <property type="protein sequence ID" value="MFB9731308.1"/>
    <property type="molecule type" value="Genomic_DNA"/>
</dbReference>
<evidence type="ECO:0000256" key="2">
    <source>
        <dbReference type="SAM" id="SignalP"/>
    </source>
</evidence>
<accession>A0ABV5V0M3</accession>
<dbReference type="RefSeq" id="WP_141337274.1">
    <property type="nucleotide sequence ID" value="NZ_JBHMAX010000010.1"/>
</dbReference>
<protein>
    <submittedName>
        <fullName evidence="3">Beta-propeller domain-containing protein</fullName>
    </submittedName>
</protein>
<dbReference type="Proteomes" id="UP001589613">
    <property type="component" value="Unassembled WGS sequence"/>
</dbReference>
<sequence length="684" mass="72097">MPASTALRRVGLPLTAVVALAACAPAPSEPDPVRPGSTGTSTPAPWDEGAARAAVTALPAGYLAPFDDCSQLLTYYQANALELVTPYGLGGGGWHFGADDSVAMEDSAAAGDAGAAAGGDGGAQAPAHSSTNVQEEGVDEADVVKTDGRVLVTTTGGQVRVVDLAAEEVVARIALPGRRDQASPRELLLDGTTLVVLGEEWASPQPVDGLRVAYPPSRTLVMTVDLSDPADPQVVGTVRVEGSYRAARMVDGTVRLVLVTDPPGVRQTQPDSGSLRAEDEAEERNRELIRSTTIEDWVPHRQELDADGRVVGTEPLLECSQISRPRDPAGLSTMSVLTFDPASGQVTPTSGAGLVASGSTVYASPDRLVVGTSAWDAWQWAATSMPWPQDRPTRTDLHTFDISDPDATAYVASGSVDGHLLNQWALDEQDGVLRVATTVDPPGRSQVSSSSLVVLAEEGEELVETGRLDGLGETEQIYAVRYLDADLAAVVTFRQTDPLYLVDTSDPAAPTLAGELKIPGYSAYLHPVGEGWLLGVGQDADERTGQTKGLQASLFDVRDVNAPVRTEVLTWPESYSPVEWDHRAFTLWPATGQAFLPAMTWGTVSSEDGEAVQDGPSFAGVLALDVGPGTLAEAGRARTMGEERWGDAPSRTIVVGDDLWALDHEGLSRFDLQTLEGGWAVDLP</sequence>
<feature type="signal peptide" evidence="2">
    <location>
        <begin position="1"/>
        <end position="21"/>
    </location>
</feature>
<feature type="chain" id="PRO_5045965644" evidence="2">
    <location>
        <begin position="22"/>
        <end position="684"/>
    </location>
</feature>
<organism evidence="3 4">
    <name type="scientific">Ornithinimicrobium kibberense</name>
    <dbReference type="NCBI Taxonomy" id="282060"/>
    <lineage>
        <taxon>Bacteria</taxon>
        <taxon>Bacillati</taxon>
        <taxon>Actinomycetota</taxon>
        <taxon>Actinomycetes</taxon>
        <taxon>Micrococcales</taxon>
        <taxon>Ornithinimicrobiaceae</taxon>
        <taxon>Ornithinimicrobium</taxon>
    </lineage>
</organism>
<proteinExistence type="predicted"/>
<keyword evidence="4" id="KW-1185">Reference proteome</keyword>
<evidence type="ECO:0000256" key="1">
    <source>
        <dbReference type="SAM" id="MobiDB-lite"/>
    </source>
</evidence>
<dbReference type="Pfam" id="PF09826">
    <property type="entry name" value="Beta_propel"/>
    <property type="match status" value="1"/>
</dbReference>
<feature type="region of interest" description="Disordered" evidence="1">
    <location>
        <begin position="26"/>
        <end position="46"/>
    </location>
</feature>
<feature type="region of interest" description="Disordered" evidence="1">
    <location>
        <begin position="262"/>
        <end position="283"/>
    </location>
</feature>
<dbReference type="SUPFAM" id="SSF50998">
    <property type="entry name" value="Quinoprotein alcohol dehydrogenase-like"/>
    <property type="match status" value="1"/>
</dbReference>
<name>A0ABV5V0M3_9MICO</name>
<feature type="region of interest" description="Disordered" evidence="1">
    <location>
        <begin position="112"/>
        <end position="141"/>
    </location>
</feature>
<evidence type="ECO:0000313" key="4">
    <source>
        <dbReference type="Proteomes" id="UP001589613"/>
    </source>
</evidence>
<dbReference type="InterPro" id="IPR011047">
    <property type="entry name" value="Quinoprotein_ADH-like_sf"/>
</dbReference>
<reference evidence="3 4" key="1">
    <citation type="submission" date="2024-09" db="EMBL/GenBank/DDBJ databases">
        <authorList>
            <person name="Sun Q."/>
            <person name="Mori K."/>
        </authorList>
    </citation>
    <scope>NUCLEOTIDE SEQUENCE [LARGE SCALE GENOMIC DNA]</scope>
    <source>
        <strain evidence="3 4">JCM 12763</strain>
    </source>
</reference>
<comment type="caution">
    <text evidence="3">The sequence shown here is derived from an EMBL/GenBank/DDBJ whole genome shotgun (WGS) entry which is preliminary data.</text>
</comment>
<keyword evidence="2" id="KW-0732">Signal</keyword>
<evidence type="ECO:0000313" key="3">
    <source>
        <dbReference type="EMBL" id="MFB9731308.1"/>
    </source>
</evidence>